<organism evidence="2">
    <name type="scientific">Panstrongylus lignarius</name>
    <dbReference type="NCBI Taxonomy" id="156445"/>
    <lineage>
        <taxon>Eukaryota</taxon>
        <taxon>Metazoa</taxon>
        <taxon>Ecdysozoa</taxon>
        <taxon>Arthropoda</taxon>
        <taxon>Hexapoda</taxon>
        <taxon>Insecta</taxon>
        <taxon>Pterygota</taxon>
        <taxon>Neoptera</taxon>
        <taxon>Paraneoptera</taxon>
        <taxon>Hemiptera</taxon>
        <taxon>Heteroptera</taxon>
        <taxon>Panheteroptera</taxon>
        <taxon>Cimicomorpha</taxon>
        <taxon>Reduviidae</taxon>
        <taxon>Triatominae</taxon>
        <taxon>Panstrongylus</taxon>
    </lineage>
</organism>
<feature type="transmembrane region" description="Helical" evidence="1">
    <location>
        <begin position="36"/>
        <end position="54"/>
    </location>
</feature>
<keyword evidence="1" id="KW-0472">Membrane</keyword>
<keyword evidence="1" id="KW-0812">Transmembrane</keyword>
<name>A0A224Y2S7_9HEMI</name>
<proteinExistence type="predicted"/>
<reference evidence="2" key="1">
    <citation type="journal article" date="2018" name="PLoS Negl. Trop. Dis.">
        <title>An insight into the salivary gland and fat body transcriptome of Panstrongylus lignarius (Hemiptera: Heteroptera), the main vector of Chagas disease in Peru.</title>
        <authorList>
            <person name="Nevoa J.C."/>
            <person name="Mendes M.T."/>
            <person name="da Silva M.V."/>
            <person name="Soares S.C."/>
            <person name="Oliveira C.J.F."/>
            <person name="Ribeiro J.M.C."/>
        </authorList>
    </citation>
    <scope>NUCLEOTIDE SEQUENCE</scope>
</reference>
<accession>A0A224Y2S7</accession>
<evidence type="ECO:0000256" key="1">
    <source>
        <dbReference type="SAM" id="Phobius"/>
    </source>
</evidence>
<dbReference type="EMBL" id="GFTR01001074">
    <property type="protein sequence ID" value="JAW15352.1"/>
    <property type="molecule type" value="Transcribed_RNA"/>
</dbReference>
<evidence type="ECO:0000313" key="2">
    <source>
        <dbReference type="EMBL" id="JAW15352.1"/>
    </source>
</evidence>
<dbReference type="AlphaFoldDB" id="A0A224Y2S7"/>
<protein>
    <submittedName>
        <fullName evidence="2">Uncharacterized protein</fullName>
    </submittedName>
</protein>
<sequence>MMKINEYSLINLKIMIILFIKYIKTLYQQSMANMTNHIPSTTATFIILFSIPYIRDLSKKVAKIFKKYNLSNSHKNSNPLKKTLF</sequence>
<keyword evidence="1" id="KW-1133">Transmembrane helix</keyword>
<feature type="transmembrane region" description="Helical" evidence="1">
    <location>
        <begin position="7"/>
        <end position="24"/>
    </location>
</feature>